<dbReference type="CDD" id="cd03219">
    <property type="entry name" value="ABC_Mj1267_LivG_branched"/>
    <property type="match status" value="1"/>
</dbReference>
<keyword evidence="6" id="KW-1185">Reference proteome</keyword>
<dbReference type="EMBL" id="BAAALS010000052">
    <property type="protein sequence ID" value="GAA1777087.1"/>
    <property type="molecule type" value="Genomic_DNA"/>
</dbReference>
<gene>
    <name evidence="5" type="ORF">GCM10009681_55480</name>
</gene>
<keyword evidence="2" id="KW-0547">Nucleotide-binding</keyword>
<dbReference type="Gene3D" id="3.40.50.300">
    <property type="entry name" value="P-loop containing nucleotide triphosphate hydrolases"/>
    <property type="match status" value="1"/>
</dbReference>
<keyword evidence="3 5" id="KW-0067">ATP-binding</keyword>
<keyword evidence="1" id="KW-0813">Transport</keyword>
<reference evidence="6" key="1">
    <citation type="journal article" date="2019" name="Int. J. Syst. Evol. Microbiol.">
        <title>The Global Catalogue of Microorganisms (GCM) 10K type strain sequencing project: providing services to taxonomists for standard genome sequencing and annotation.</title>
        <authorList>
            <consortium name="The Broad Institute Genomics Platform"/>
            <consortium name="The Broad Institute Genome Sequencing Center for Infectious Disease"/>
            <person name="Wu L."/>
            <person name="Ma J."/>
        </authorList>
    </citation>
    <scope>NUCLEOTIDE SEQUENCE [LARGE SCALE GENOMIC DNA]</scope>
    <source>
        <strain evidence="6">JCM 13249</strain>
    </source>
</reference>
<dbReference type="PROSITE" id="PS50893">
    <property type="entry name" value="ABC_TRANSPORTER_2"/>
    <property type="match status" value="1"/>
</dbReference>
<dbReference type="GO" id="GO:0005524">
    <property type="term" value="F:ATP binding"/>
    <property type="evidence" value="ECO:0007669"/>
    <property type="project" value="UniProtKB-KW"/>
</dbReference>
<sequence length="256" mass="27014">MDVVPLLSVAGLARRFGGVYAVRHVDLDVAPGETHAVIGPNGAGKSTLFRVIGGQLRASAGSVRFDGAPVDRLPAHRRARLGIAAVFQEARVFRGMTVRENVMTGAHASTTAGPVAAVLRLARHRREEREIGDRAATALSEVGLDDWADRPADALPIGQQRALQLARALCARPRLLLLDEPASGLRAAERAALAELIERLRAGGLSIVLVEHDVGFVARLADRVTVLELGQVIASGSFASVRADPRVARAYLGGAA</sequence>
<dbReference type="InterPro" id="IPR027417">
    <property type="entry name" value="P-loop_NTPase"/>
</dbReference>
<dbReference type="Pfam" id="PF00005">
    <property type="entry name" value="ABC_tran"/>
    <property type="match status" value="1"/>
</dbReference>
<proteinExistence type="predicted"/>
<evidence type="ECO:0000256" key="2">
    <source>
        <dbReference type="ARBA" id="ARBA00022741"/>
    </source>
</evidence>
<comment type="caution">
    <text evidence="5">The sequence shown here is derived from an EMBL/GenBank/DDBJ whole genome shotgun (WGS) entry which is preliminary data.</text>
</comment>
<evidence type="ECO:0000256" key="3">
    <source>
        <dbReference type="ARBA" id="ARBA00022840"/>
    </source>
</evidence>
<dbReference type="PANTHER" id="PTHR45772">
    <property type="entry name" value="CONSERVED COMPONENT OF ABC TRANSPORTER FOR NATURAL AMINO ACIDS-RELATED"/>
    <property type="match status" value="1"/>
</dbReference>
<accession>A0ABP4XIN9</accession>
<dbReference type="InterPro" id="IPR051120">
    <property type="entry name" value="ABC_AA/LPS_Transport"/>
</dbReference>
<dbReference type="InterPro" id="IPR003593">
    <property type="entry name" value="AAA+_ATPase"/>
</dbReference>
<evidence type="ECO:0000313" key="5">
    <source>
        <dbReference type="EMBL" id="GAA1777087.1"/>
    </source>
</evidence>
<name>A0ABP4XIN9_9ACTN</name>
<dbReference type="SUPFAM" id="SSF52540">
    <property type="entry name" value="P-loop containing nucleoside triphosphate hydrolases"/>
    <property type="match status" value="1"/>
</dbReference>
<dbReference type="RefSeq" id="WP_344088501.1">
    <property type="nucleotide sequence ID" value="NZ_BAAALS010000052.1"/>
</dbReference>
<dbReference type="Pfam" id="PF12399">
    <property type="entry name" value="BCA_ABC_TP_C"/>
    <property type="match status" value="1"/>
</dbReference>
<evidence type="ECO:0000259" key="4">
    <source>
        <dbReference type="PROSITE" id="PS50893"/>
    </source>
</evidence>
<feature type="domain" description="ABC transporter" evidence="4">
    <location>
        <begin position="7"/>
        <end position="254"/>
    </location>
</feature>
<evidence type="ECO:0000313" key="6">
    <source>
        <dbReference type="Proteomes" id="UP001500655"/>
    </source>
</evidence>
<protein>
    <submittedName>
        <fullName evidence="5">ABC transporter ATP-binding protein</fullName>
    </submittedName>
</protein>
<dbReference type="SMART" id="SM00382">
    <property type="entry name" value="AAA"/>
    <property type="match status" value="1"/>
</dbReference>
<dbReference type="PANTHER" id="PTHR45772:SF2">
    <property type="entry name" value="ABC TRANSPORTER ATP-BINDING PROTEIN"/>
    <property type="match status" value="1"/>
</dbReference>
<dbReference type="InterPro" id="IPR032823">
    <property type="entry name" value="BCA_ABC_TP_C"/>
</dbReference>
<dbReference type="InterPro" id="IPR003439">
    <property type="entry name" value="ABC_transporter-like_ATP-bd"/>
</dbReference>
<dbReference type="Proteomes" id="UP001500655">
    <property type="component" value="Unassembled WGS sequence"/>
</dbReference>
<evidence type="ECO:0000256" key="1">
    <source>
        <dbReference type="ARBA" id="ARBA00022448"/>
    </source>
</evidence>
<organism evidence="5 6">
    <name type="scientific">Luedemannella helvata</name>
    <dbReference type="NCBI Taxonomy" id="349315"/>
    <lineage>
        <taxon>Bacteria</taxon>
        <taxon>Bacillati</taxon>
        <taxon>Actinomycetota</taxon>
        <taxon>Actinomycetes</taxon>
        <taxon>Micromonosporales</taxon>
        <taxon>Micromonosporaceae</taxon>
        <taxon>Luedemannella</taxon>
    </lineage>
</organism>